<keyword evidence="5" id="KW-1185">Reference proteome</keyword>
<dbReference type="EMBL" id="JAIXNE010000002">
    <property type="protein sequence ID" value="MCA6074792.1"/>
    <property type="molecule type" value="Genomic_DNA"/>
</dbReference>
<dbReference type="Proteomes" id="UP001139409">
    <property type="component" value="Unassembled WGS sequence"/>
</dbReference>
<comment type="caution">
    <text evidence="4">The sequence shown here is derived from an EMBL/GenBank/DDBJ whole genome shotgun (WGS) entry which is preliminary data.</text>
</comment>
<dbReference type="EMBL" id="JAIXNE010000003">
    <property type="protein sequence ID" value="MCA6075969.1"/>
    <property type="molecule type" value="Genomic_DNA"/>
</dbReference>
<accession>A0A9X1HUL1</accession>
<feature type="chain" id="PRO_5041115807" description="DUF4369 domain-containing protein" evidence="1">
    <location>
        <begin position="19"/>
        <end position="295"/>
    </location>
</feature>
<evidence type="ECO:0000256" key="1">
    <source>
        <dbReference type="SAM" id="SignalP"/>
    </source>
</evidence>
<reference evidence="4" key="1">
    <citation type="submission" date="2021-09" db="EMBL/GenBank/DDBJ databases">
        <title>Fulvivirga sp. isolated from coastal sediment.</title>
        <authorList>
            <person name="Yu H."/>
        </authorList>
    </citation>
    <scope>NUCLEOTIDE SEQUENCE</scope>
    <source>
        <strain evidence="4">1062</strain>
    </source>
</reference>
<proteinExistence type="predicted"/>
<dbReference type="AlphaFoldDB" id="A0A9X1HUL1"/>
<gene>
    <name evidence="2" type="ORF">LDX50_07915</name>
    <name evidence="3" type="ORF">LDX50_13885</name>
    <name evidence="4" type="ORF">LDX50_19605</name>
</gene>
<name>A0A9X1HUL1_9BACT</name>
<keyword evidence="1" id="KW-0732">Signal</keyword>
<evidence type="ECO:0000313" key="5">
    <source>
        <dbReference type="Proteomes" id="UP001139409"/>
    </source>
</evidence>
<organism evidence="4 5">
    <name type="scientific">Fulvivirga sedimenti</name>
    <dbReference type="NCBI Taxonomy" id="2879465"/>
    <lineage>
        <taxon>Bacteria</taxon>
        <taxon>Pseudomonadati</taxon>
        <taxon>Bacteroidota</taxon>
        <taxon>Cytophagia</taxon>
        <taxon>Cytophagales</taxon>
        <taxon>Fulvivirgaceae</taxon>
        <taxon>Fulvivirga</taxon>
    </lineage>
</organism>
<evidence type="ECO:0000313" key="3">
    <source>
        <dbReference type="EMBL" id="MCA6075969.1"/>
    </source>
</evidence>
<evidence type="ECO:0008006" key="6">
    <source>
        <dbReference type="Google" id="ProtNLM"/>
    </source>
</evidence>
<sequence length="295" mass="33517">MKPLLTTLILVFSFVAGNAQINTFKILVQNGESEIQIGEVVTQLKKGMVLSGDFTLTVKEGAYLGLVHNSGHVLEIKESGKYDANDLYGKIEVTETNMIVTRYTDFILNREISEKAAGINYEIMRDFEPFSDSEVNLYIPGATELYGDKLALEWANESEFSIIRVMNMFEEVLLEERVEGQRTMLNLENENLKKEEILLVKVYQDNDVESKAVALKRIDHETRTQHTQNLNSLTSNISNSALLELISAAYFEDNNLLADAFTSYVNAMLLAPNVPDYRSAYNEFLIRHKLLKLRQ</sequence>
<evidence type="ECO:0000313" key="4">
    <source>
        <dbReference type="EMBL" id="MCA6077097.1"/>
    </source>
</evidence>
<dbReference type="RefSeq" id="WP_225697904.1">
    <property type="nucleotide sequence ID" value="NZ_JAIXNE010000002.1"/>
</dbReference>
<dbReference type="EMBL" id="JAIXNE010000004">
    <property type="protein sequence ID" value="MCA6077097.1"/>
    <property type="molecule type" value="Genomic_DNA"/>
</dbReference>
<protein>
    <recommendedName>
        <fullName evidence="6">DUF4369 domain-containing protein</fullName>
    </recommendedName>
</protein>
<feature type="signal peptide" evidence="1">
    <location>
        <begin position="1"/>
        <end position="18"/>
    </location>
</feature>
<evidence type="ECO:0000313" key="2">
    <source>
        <dbReference type="EMBL" id="MCA6074792.1"/>
    </source>
</evidence>